<gene>
    <name evidence="2" type="ORF">TCEB3V08_LOCUS10247</name>
</gene>
<feature type="compositionally biased region" description="Polar residues" evidence="1">
    <location>
        <begin position="1"/>
        <end position="13"/>
    </location>
</feature>
<feature type="compositionally biased region" description="Basic and acidic residues" evidence="1">
    <location>
        <begin position="14"/>
        <end position="23"/>
    </location>
</feature>
<organism evidence="2">
    <name type="scientific">Timema cristinae</name>
    <name type="common">Walking stick</name>
    <dbReference type="NCBI Taxonomy" id="61476"/>
    <lineage>
        <taxon>Eukaryota</taxon>
        <taxon>Metazoa</taxon>
        <taxon>Ecdysozoa</taxon>
        <taxon>Arthropoda</taxon>
        <taxon>Hexapoda</taxon>
        <taxon>Insecta</taxon>
        <taxon>Pterygota</taxon>
        <taxon>Neoptera</taxon>
        <taxon>Polyneoptera</taxon>
        <taxon>Phasmatodea</taxon>
        <taxon>Timematodea</taxon>
        <taxon>Timematoidea</taxon>
        <taxon>Timematidae</taxon>
        <taxon>Timema</taxon>
    </lineage>
</organism>
<sequence length="104" mass="11960">MSSLNLVTANISKRNPDIKNPERRKSRSETLPGFEQCDELDAREWFESDGNDPGYQHLNDDEIVHQVIEDNDNGSNVRERVTTLKKQPVLHTQTLMKHSSREAT</sequence>
<dbReference type="AlphaFoldDB" id="A0A7R9D874"/>
<proteinExistence type="predicted"/>
<protein>
    <submittedName>
        <fullName evidence="2">Uncharacterized protein</fullName>
    </submittedName>
</protein>
<accession>A0A7R9D874</accession>
<evidence type="ECO:0000313" key="2">
    <source>
        <dbReference type="EMBL" id="CAD7409931.1"/>
    </source>
</evidence>
<feature type="region of interest" description="Disordered" evidence="1">
    <location>
        <begin position="1"/>
        <end position="33"/>
    </location>
</feature>
<name>A0A7R9D874_TIMCR</name>
<dbReference type="EMBL" id="OC321368">
    <property type="protein sequence ID" value="CAD7409931.1"/>
    <property type="molecule type" value="Genomic_DNA"/>
</dbReference>
<evidence type="ECO:0000256" key="1">
    <source>
        <dbReference type="SAM" id="MobiDB-lite"/>
    </source>
</evidence>
<reference evidence="2" key="1">
    <citation type="submission" date="2020-11" db="EMBL/GenBank/DDBJ databases">
        <authorList>
            <person name="Tran Van P."/>
        </authorList>
    </citation>
    <scope>NUCLEOTIDE SEQUENCE</scope>
</reference>